<feature type="compositionally biased region" description="Basic and acidic residues" evidence="1">
    <location>
        <begin position="36"/>
        <end position="52"/>
    </location>
</feature>
<sequence>MLGFRPMKKQQQQQQPSSRPVAITRRRSSSPLPVIYEDHSKSHDDSSDELRNSHSSSSSSGSSSSSSNIGEVIWPPANSPTWPPRDDEPLISRWNDYGAVNAVNFDRYRRQQLLSTSDGDDSDRSASPQQQQGCFNRRLLQWTGSDVTEVTSNRMRDLHHNFTGSLSYSNSGTYNSDSHSFGEEYSFLNDSSFHRRQRIHPAILRIWHLLSVLVMIVFCSSLFLMPSILQQSENGEWGGDVHGQYHGGGKHSSVDKGYGGGNGGQVRSYRDGVYQDSREYQDNRGSDSQTTSWKYPKPWKYLFGMGNDDSNDVNNSSTTDSATAAVNGDGANASNFTASISQDAANTNTATVSIDSTREQEDSMAASLSNVTFATLASIMLPPYLQSTIELCRSTIVPNHDHDEDDKKSKHRSKSLKKKKETSNKLDLDAKTTNILPSQVLTLRKQLLKTRDLIDVFSPVYPPNYNSDRYHPGDLNFETRDIKYAKFNFGLELEKDGKFREDSKVLNDDGGITMGEREMFGHDHGKDHVHGKHDNKQKHHDDKKQKYRLTKAKSSSKSSSSNKHQKDIWKTLRTYLDEGYTTLGQFQDLDHANIQYSQDTLEEYRQQVWEWHVDFMKWIQKNYLVVMRYLSHVCEGEEKKVVDDTKKKSYSAKLDEEQSSAAVSPSCQYTHTHSSHLFWGGIPQQELPDGNAILAHVALGRLGSAQLQRANGYLGMLWDKDHVIPVVDVDEPMEKERASTAVPRLGRKRHSDKKKHHDDGNKEEEEHSKYDAPPTEAEEGDDEPPVHEVYHNLRKELRSFLDEVDLFGTLLLPDTMVRPEVITLGLASDEQVATVTNEESAGNVPVLGEAEPTPPANITVSITPNIGPQISPPVDPDPSSVLTAQSDDKQKTFEALTSLRQTRKLLGDLNDDYTAYTSYVEWDTNHGEQLRLMSKIYTEWNNFRWWAGQIGLSQQIDYLISRMMVDTASLVQDERVDGAQDPIQEGDDAAAVDSNESVDAAAAAPATDEEAAAPAAPTADEEAAAPAQVRDDSVTNNDPESPALESTENVNSPGDLTTFLTKRKIHPTNRVVIGNDAGDADSIVSAIALSYVESTYRDDGSQATPIVSILRDSFEKERPEVNLLFELAGLHNVVDQLLYIEDLTEMLQGTAGTHLDFTLVDQNTLNPALKQYRSKVNVVEIVDHHEDKGESIGTCTGANRTIAFDRGAALVASSCTLVAERLKSYLCNTDANCIYPESIATLLIGVILIDSVNLDQSIGKVTQRDRDAVVDLIQHTEWKPCESKSYVITDSNGDVHVDTGILFDTLQRAKYETSFWNSIAVERALPYDYKEFDAGLDDQHRGTFGIASILMSGRDFIAKEGFVSQTLEFMHTNQISFLAIMFAYYDGESGDVLTRQLGLCADQTIDLDSLMNEMLLSQAYKDASLDLKPVDEMSLEQTDGLQLYLFHQENVKPSRKQIGPMLEEVYGTYLMS</sequence>
<dbReference type="Gene3D" id="3.90.1640.10">
    <property type="entry name" value="inorganic pyrophosphatase (n-terminal core)"/>
    <property type="match status" value="1"/>
</dbReference>
<dbReference type="SUPFAM" id="SSF64182">
    <property type="entry name" value="DHH phosphoesterases"/>
    <property type="match status" value="1"/>
</dbReference>
<dbReference type="InterPro" id="IPR038763">
    <property type="entry name" value="DHH_sf"/>
</dbReference>
<feature type="compositionally biased region" description="Basic residues" evidence="1">
    <location>
        <begin position="745"/>
        <end position="756"/>
    </location>
</feature>
<feature type="compositionally biased region" description="Basic and acidic residues" evidence="1">
    <location>
        <begin position="399"/>
        <end position="408"/>
    </location>
</feature>
<proteinExistence type="predicted"/>
<comment type="caution">
    <text evidence="4">The sequence shown here is derived from an EMBL/GenBank/DDBJ whole genome shotgun (WGS) entry which is preliminary data.</text>
</comment>
<feature type="region of interest" description="Disordered" evidence="1">
    <location>
        <begin position="1"/>
        <end position="85"/>
    </location>
</feature>
<evidence type="ECO:0000313" key="4">
    <source>
        <dbReference type="EMBL" id="KAL3778931.1"/>
    </source>
</evidence>
<keyword evidence="2" id="KW-0812">Transmembrane</keyword>
<dbReference type="PANTHER" id="PTHR12112">
    <property type="entry name" value="BNIP - RELATED"/>
    <property type="match status" value="1"/>
</dbReference>
<dbReference type="InterPro" id="IPR004097">
    <property type="entry name" value="DHHA2"/>
</dbReference>
<gene>
    <name evidence="4" type="ORF">ACHAWO_009025</name>
</gene>
<feature type="compositionally biased region" description="Basic residues" evidence="1">
    <location>
        <begin position="409"/>
        <end position="420"/>
    </location>
</feature>
<feature type="compositionally biased region" description="Basic and acidic residues" evidence="1">
    <location>
        <begin position="757"/>
        <end position="770"/>
    </location>
</feature>
<name>A0ABD3NU58_9STRA</name>
<dbReference type="Proteomes" id="UP001530400">
    <property type="component" value="Unassembled WGS sequence"/>
</dbReference>
<evidence type="ECO:0000256" key="1">
    <source>
        <dbReference type="SAM" id="MobiDB-lite"/>
    </source>
</evidence>
<evidence type="ECO:0000259" key="3">
    <source>
        <dbReference type="Pfam" id="PF02833"/>
    </source>
</evidence>
<dbReference type="GO" id="GO:0046872">
    <property type="term" value="F:metal ion binding"/>
    <property type="evidence" value="ECO:0007669"/>
    <property type="project" value="UniProtKB-KW"/>
</dbReference>
<evidence type="ECO:0000256" key="2">
    <source>
        <dbReference type="SAM" id="Phobius"/>
    </source>
</evidence>
<feature type="domain" description="DHHA2" evidence="3">
    <location>
        <begin position="1321"/>
        <end position="1465"/>
    </location>
</feature>
<feature type="region of interest" description="Disordered" evidence="1">
    <location>
        <begin position="980"/>
        <end position="1055"/>
    </location>
</feature>
<dbReference type="PANTHER" id="PTHR12112:SF39">
    <property type="entry name" value="EG:152A3.5 PROTEIN (FBGN0003116_PN PROTEIN)"/>
    <property type="match status" value="1"/>
</dbReference>
<feature type="transmembrane region" description="Helical" evidence="2">
    <location>
        <begin position="202"/>
        <end position="225"/>
    </location>
</feature>
<dbReference type="Gene3D" id="3.10.310.20">
    <property type="entry name" value="DHHA2 domain"/>
    <property type="match status" value="1"/>
</dbReference>
<feature type="compositionally biased region" description="Basic and acidic residues" evidence="1">
    <location>
        <begin position="515"/>
        <end position="544"/>
    </location>
</feature>
<feature type="region of interest" description="Disordered" evidence="1">
    <location>
        <begin position="734"/>
        <end position="785"/>
    </location>
</feature>
<feature type="compositionally biased region" description="Low complexity" evidence="1">
    <location>
        <begin position="991"/>
        <end position="1018"/>
    </location>
</feature>
<feature type="region of interest" description="Disordered" evidence="1">
    <location>
        <begin position="240"/>
        <end position="269"/>
    </location>
</feature>
<protein>
    <recommendedName>
        <fullName evidence="3">DHHA2 domain-containing protein</fullName>
    </recommendedName>
</protein>
<evidence type="ECO:0000313" key="5">
    <source>
        <dbReference type="Proteomes" id="UP001530400"/>
    </source>
</evidence>
<reference evidence="4 5" key="1">
    <citation type="submission" date="2024-10" db="EMBL/GenBank/DDBJ databases">
        <title>Updated reference genomes for cyclostephanoid diatoms.</title>
        <authorList>
            <person name="Roberts W.R."/>
            <person name="Alverson A.J."/>
        </authorList>
    </citation>
    <scope>NUCLEOTIDE SEQUENCE [LARGE SCALE GENOMIC DNA]</scope>
    <source>
        <strain evidence="4 5">AJA010-31</strain>
    </source>
</reference>
<feature type="compositionally biased region" description="Polar residues" evidence="1">
    <location>
        <begin position="1034"/>
        <end position="1055"/>
    </location>
</feature>
<dbReference type="Pfam" id="PF02833">
    <property type="entry name" value="DHHA2"/>
    <property type="match status" value="1"/>
</dbReference>
<feature type="region of interest" description="Disordered" evidence="1">
    <location>
        <begin position="510"/>
        <end position="564"/>
    </location>
</feature>
<dbReference type="GO" id="GO:0016787">
    <property type="term" value="F:hydrolase activity"/>
    <property type="evidence" value="ECO:0007669"/>
    <property type="project" value="UniProtKB-KW"/>
</dbReference>
<dbReference type="InterPro" id="IPR038222">
    <property type="entry name" value="DHHA2_dom_sf"/>
</dbReference>
<feature type="compositionally biased region" description="Low complexity" evidence="1">
    <location>
        <begin position="53"/>
        <end position="67"/>
    </location>
</feature>
<dbReference type="EMBL" id="JALLPJ020000964">
    <property type="protein sequence ID" value="KAL3778931.1"/>
    <property type="molecule type" value="Genomic_DNA"/>
</dbReference>
<accession>A0ABD3NU58</accession>
<keyword evidence="2" id="KW-0472">Membrane</keyword>
<keyword evidence="2" id="KW-1133">Transmembrane helix</keyword>
<feature type="region of interest" description="Disordered" evidence="1">
    <location>
        <begin position="399"/>
        <end position="424"/>
    </location>
</feature>
<keyword evidence="5" id="KW-1185">Reference proteome</keyword>
<organism evidence="4 5">
    <name type="scientific">Cyclotella atomus</name>
    <dbReference type="NCBI Taxonomy" id="382360"/>
    <lineage>
        <taxon>Eukaryota</taxon>
        <taxon>Sar</taxon>
        <taxon>Stramenopiles</taxon>
        <taxon>Ochrophyta</taxon>
        <taxon>Bacillariophyta</taxon>
        <taxon>Coscinodiscophyceae</taxon>
        <taxon>Thalassiosirophycidae</taxon>
        <taxon>Stephanodiscales</taxon>
        <taxon>Stephanodiscaceae</taxon>
        <taxon>Cyclotella</taxon>
    </lineage>
</organism>